<accession>A0A5B6URX4</accession>
<dbReference type="EMBL" id="SMMG02000010">
    <property type="protein sequence ID" value="KAA3458812.1"/>
    <property type="molecule type" value="Genomic_DNA"/>
</dbReference>
<reference evidence="2" key="1">
    <citation type="journal article" date="2019" name="Plant Biotechnol. J.">
        <title>Genome sequencing of the Australian wild diploid species Gossypium australe highlights disease resistance and delayed gland morphogenesis.</title>
        <authorList>
            <person name="Cai Y."/>
            <person name="Cai X."/>
            <person name="Wang Q."/>
            <person name="Wang P."/>
            <person name="Zhang Y."/>
            <person name="Cai C."/>
            <person name="Xu Y."/>
            <person name="Wang K."/>
            <person name="Zhou Z."/>
            <person name="Wang C."/>
            <person name="Geng S."/>
            <person name="Li B."/>
            <person name="Dong Q."/>
            <person name="Hou Y."/>
            <person name="Wang H."/>
            <person name="Ai P."/>
            <person name="Liu Z."/>
            <person name="Yi F."/>
            <person name="Sun M."/>
            <person name="An G."/>
            <person name="Cheng J."/>
            <person name="Zhang Y."/>
            <person name="Shi Q."/>
            <person name="Xie Y."/>
            <person name="Shi X."/>
            <person name="Chang Y."/>
            <person name="Huang F."/>
            <person name="Chen Y."/>
            <person name="Hong S."/>
            <person name="Mi L."/>
            <person name="Sun Q."/>
            <person name="Zhang L."/>
            <person name="Zhou B."/>
            <person name="Peng R."/>
            <person name="Zhang X."/>
            <person name="Liu F."/>
        </authorList>
    </citation>
    <scope>NUCLEOTIDE SEQUENCE [LARGE SCALE GENOMIC DNA]</scope>
    <source>
        <strain evidence="2">cv. PA1801</strain>
    </source>
</reference>
<evidence type="ECO:0000313" key="1">
    <source>
        <dbReference type="EMBL" id="KAA3458812.1"/>
    </source>
</evidence>
<sequence length="139" mass="15890">MKESETIKEHSDRLLGIVNNARLFDTDFFDSRIVQKLLVTIPESKYGQFGRVKKICKSPQHQGEVNAAQNLQDGEQMLVASYFTTSSSTESWLIDRCCTTMSYDHELFKELHQTIVSRVRIGNRAYIVVEGKKKKNSGD</sequence>
<gene>
    <name evidence="1" type="ORF">EPI10_013382</name>
</gene>
<evidence type="ECO:0000313" key="2">
    <source>
        <dbReference type="Proteomes" id="UP000325315"/>
    </source>
</evidence>
<organism evidence="1 2">
    <name type="scientific">Gossypium australe</name>
    <dbReference type="NCBI Taxonomy" id="47621"/>
    <lineage>
        <taxon>Eukaryota</taxon>
        <taxon>Viridiplantae</taxon>
        <taxon>Streptophyta</taxon>
        <taxon>Embryophyta</taxon>
        <taxon>Tracheophyta</taxon>
        <taxon>Spermatophyta</taxon>
        <taxon>Magnoliopsida</taxon>
        <taxon>eudicotyledons</taxon>
        <taxon>Gunneridae</taxon>
        <taxon>Pentapetalae</taxon>
        <taxon>rosids</taxon>
        <taxon>malvids</taxon>
        <taxon>Malvales</taxon>
        <taxon>Malvaceae</taxon>
        <taxon>Malvoideae</taxon>
        <taxon>Gossypium</taxon>
    </lineage>
</organism>
<keyword evidence="2" id="KW-1185">Reference proteome</keyword>
<dbReference type="AlphaFoldDB" id="A0A5B6URX4"/>
<protein>
    <submittedName>
        <fullName evidence="1">Retrovirus-related Pol polyprotein from transposon TNT 1-94</fullName>
    </submittedName>
</protein>
<comment type="caution">
    <text evidence="1">The sequence shown here is derived from an EMBL/GenBank/DDBJ whole genome shotgun (WGS) entry which is preliminary data.</text>
</comment>
<proteinExistence type="predicted"/>
<name>A0A5B6URX4_9ROSI</name>
<dbReference type="Proteomes" id="UP000325315">
    <property type="component" value="Unassembled WGS sequence"/>
</dbReference>
<dbReference type="OrthoDB" id="1072921at2759"/>